<dbReference type="HOGENOM" id="CLU_110241_0_0_10"/>
<dbReference type="eggNOG" id="COG1729">
    <property type="taxonomic scope" value="Bacteria"/>
</dbReference>
<dbReference type="AlphaFoldDB" id="B3EHG2"/>
<organism evidence="2 3">
    <name type="scientific">Chlorobium limicola (strain DSM 245 / NBRC 103803 / 6330)</name>
    <dbReference type="NCBI Taxonomy" id="290315"/>
    <lineage>
        <taxon>Bacteria</taxon>
        <taxon>Pseudomonadati</taxon>
        <taxon>Chlorobiota</taxon>
        <taxon>Chlorobiia</taxon>
        <taxon>Chlorobiales</taxon>
        <taxon>Chlorobiaceae</taxon>
        <taxon>Chlorobium/Pelodictyon group</taxon>
        <taxon>Chlorobium</taxon>
    </lineage>
</organism>
<accession>B3EHG2</accession>
<proteinExistence type="predicted"/>
<evidence type="ECO:0000256" key="1">
    <source>
        <dbReference type="SAM" id="MobiDB-lite"/>
    </source>
</evidence>
<evidence type="ECO:0000313" key="3">
    <source>
        <dbReference type="Proteomes" id="UP000008841"/>
    </source>
</evidence>
<name>B3EHG2_CHLL2</name>
<dbReference type="KEGG" id="cli:Clim_2301"/>
<dbReference type="STRING" id="290315.Clim_2301"/>
<evidence type="ECO:0000313" key="2">
    <source>
        <dbReference type="EMBL" id="ACD91324.1"/>
    </source>
</evidence>
<sequence length="221" mass="24636">MMKPLSLLLLLTASLSLPEEFRQYRMVQKANHHYLSGEYHEAERLYSNLLADDPDEKLKTAIRFNLAGTLALQRKYADARRLYQSIPASAEGEKTGNLIGYNEGTCFAREALATHEPGRTSELLKQALRRYTAVLSGDPADTDARINYEIVYRMLQKHNASSSSKSGGRGENGDPAPAGSQSMKPAERILENAQLQENEVMRKIPQIHDSGTASAKNVKDW</sequence>
<evidence type="ECO:0008006" key="4">
    <source>
        <dbReference type="Google" id="ProtNLM"/>
    </source>
</evidence>
<dbReference type="RefSeq" id="WP_012467189.1">
    <property type="nucleotide sequence ID" value="NC_010803.1"/>
</dbReference>
<dbReference type="InterPro" id="IPR011990">
    <property type="entry name" value="TPR-like_helical_dom_sf"/>
</dbReference>
<feature type="region of interest" description="Disordered" evidence="1">
    <location>
        <begin position="159"/>
        <end position="221"/>
    </location>
</feature>
<dbReference type="SUPFAM" id="SSF48452">
    <property type="entry name" value="TPR-like"/>
    <property type="match status" value="1"/>
</dbReference>
<dbReference type="Pfam" id="PF14559">
    <property type="entry name" value="TPR_19"/>
    <property type="match status" value="1"/>
</dbReference>
<reference evidence="2 3" key="1">
    <citation type="submission" date="2008-05" db="EMBL/GenBank/DDBJ databases">
        <title>Complete sequence of Chlorobium limicola DSM 245.</title>
        <authorList>
            <consortium name="US DOE Joint Genome Institute"/>
            <person name="Lucas S."/>
            <person name="Copeland A."/>
            <person name="Lapidus A."/>
            <person name="Glavina del Rio T."/>
            <person name="Dalin E."/>
            <person name="Tice H."/>
            <person name="Bruce D."/>
            <person name="Goodwin L."/>
            <person name="Pitluck S."/>
            <person name="Schmutz J."/>
            <person name="Larimer F."/>
            <person name="Land M."/>
            <person name="Hauser L."/>
            <person name="Kyrpides N."/>
            <person name="Ovchinnikova G."/>
            <person name="Zhao F."/>
            <person name="Li T."/>
            <person name="Liu Z."/>
            <person name="Overmann J."/>
            <person name="Bryant D.A."/>
            <person name="Richardson P."/>
        </authorList>
    </citation>
    <scope>NUCLEOTIDE SEQUENCE [LARGE SCALE GENOMIC DNA]</scope>
    <source>
        <strain evidence="3">DSM 245 / NBRC 103803 / 6330</strain>
    </source>
</reference>
<dbReference type="OrthoDB" id="595483at2"/>
<protein>
    <recommendedName>
        <fullName evidence="4">Tetratricopeptide repeat protein</fullName>
    </recommendedName>
</protein>
<dbReference type="Gene3D" id="1.25.40.10">
    <property type="entry name" value="Tetratricopeptide repeat domain"/>
    <property type="match status" value="1"/>
</dbReference>
<dbReference type="EMBL" id="CP001097">
    <property type="protein sequence ID" value="ACD91324.1"/>
    <property type="molecule type" value="Genomic_DNA"/>
</dbReference>
<dbReference type="Proteomes" id="UP000008841">
    <property type="component" value="Chromosome"/>
</dbReference>
<gene>
    <name evidence="2" type="ordered locus">Clim_2301</name>
</gene>